<proteinExistence type="predicted"/>
<name>A0A6A3DGV7_9STRA</name>
<gene>
    <name evidence="1" type="ORF">PF009_g30760</name>
</gene>
<evidence type="ECO:0000313" key="1">
    <source>
        <dbReference type="EMBL" id="KAE8918927.1"/>
    </source>
</evidence>
<dbReference type="PROSITE" id="PS51257">
    <property type="entry name" value="PROKAR_LIPOPROTEIN"/>
    <property type="match status" value="1"/>
</dbReference>
<comment type="caution">
    <text evidence="1">The sequence shown here is derived from an EMBL/GenBank/DDBJ whole genome shotgun (WGS) entry which is preliminary data.</text>
</comment>
<sequence>MSFHVRWNRSTNPNNAGLYGTGVSCFACSTSTSASITLPFNSGAPSMASSRIGPNTNTNFSAMKFATSFAVWFGTAATTEYRVA</sequence>
<dbReference type="Proteomes" id="UP000429523">
    <property type="component" value="Unassembled WGS sequence"/>
</dbReference>
<reference evidence="1 2" key="1">
    <citation type="submission" date="2018-08" db="EMBL/GenBank/DDBJ databases">
        <title>Genomic investigation of the strawberry pathogen Phytophthora fragariae indicates pathogenicity is determined by transcriptional variation in three key races.</title>
        <authorList>
            <person name="Adams T.M."/>
            <person name="Armitage A.D."/>
            <person name="Sobczyk M.K."/>
            <person name="Bates H.J."/>
            <person name="Dunwell J.M."/>
            <person name="Nellist C.F."/>
            <person name="Harrison R.J."/>
        </authorList>
    </citation>
    <scope>NUCLEOTIDE SEQUENCE [LARGE SCALE GENOMIC DNA]</scope>
    <source>
        <strain evidence="1 2">NOV-9</strain>
    </source>
</reference>
<dbReference type="EMBL" id="QXGF01005143">
    <property type="protein sequence ID" value="KAE8918927.1"/>
    <property type="molecule type" value="Genomic_DNA"/>
</dbReference>
<evidence type="ECO:0000313" key="2">
    <source>
        <dbReference type="Proteomes" id="UP000429523"/>
    </source>
</evidence>
<dbReference type="AlphaFoldDB" id="A0A6A3DGV7"/>
<protein>
    <submittedName>
        <fullName evidence="1">Uncharacterized protein</fullName>
    </submittedName>
</protein>
<organism evidence="1 2">
    <name type="scientific">Phytophthora fragariae</name>
    <dbReference type="NCBI Taxonomy" id="53985"/>
    <lineage>
        <taxon>Eukaryota</taxon>
        <taxon>Sar</taxon>
        <taxon>Stramenopiles</taxon>
        <taxon>Oomycota</taxon>
        <taxon>Peronosporomycetes</taxon>
        <taxon>Peronosporales</taxon>
        <taxon>Peronosporaceae</taxon>
        <taxon>Phytophthora</taxon>
    </lineage>
</organism>
<accession>A0A6A3DGV7</accession>